<evidence type="ECO:0000256" key="1">
    <source>
        <dbReference type="SAM" id="Phobius"/>
    </source>
</evidence>
<evidence type="ECO:0008006" key="3">
    <source>
        <dbReference type="Google" id="ProtNLM"/>
    </source>
</evidence>
<keyword evidence="1" id="KW-1133">Transmembrane helix</keyword>
<gene>
    <name evidence="2" type="ORF">OHA22_06250</name>
</gene>
<evidence type="ECO:0000313" key="2">
    <source>
        <dbReference type="EMBL" id="WTT15154.1"/>
    </source>
</evidence>
<proteinExistence type="predicted"/>
<accession>A0AAU1ZTM4</accession>
<dbReference type="AlphaFoldDB" id="A0AAU1ZTM4"/>
<name>A0AAU1ZTM4_9ACTN</name>
<feature type="transmembrane region" description="Helical" evidence="1">
    <location>
        <begin position="204"/>
        <end position="228"/>
    </location>
</feature>
<sequence length="248" mass="26960">MGDTETVRHIGGIRTRTLLALGLLLVAAVGVLSACDTDTSPYGDQAAFQADLASDRGQLFDGRLDYRSQLATSVGEPRTFRITLTGLSAEAASRSNLEGTLIETRSFPVGGVEGATLTSAHPDVRVALLTDARARQVIARPGDGVEWRWSVSSNEPGDYELLLTVTTYQGDSDRALAALTPPITVHLHVTETWSYRVSSMVSTILAWGGAAVALTALLAFRTPIVTFVRTRRIAWQERHRDNYRDGYR</sequence>
<keyword evidence="1" id="KW-0472">Membrane</keyword>
<protein>
    <recommendedName>
        <fullName evidence="3">Lipoprotein</fullName>
    </recommendedName>
</protein>
<organism evidence="2">
    <name type="scientific">Streptomyces sp. NBC_00093</name>
    <dbReference type="NCBI Taxonomy" id="2975649"/>
    <lineage>
        <taxon>Bacteria</taxon>
        <taxon>Bacillati</taxon>
        <taxon>Actinomycetota</taxon>
        <taxon>Actinomycetes</taxon>
        <taxon>Kitasatosporales</taxon>
        <taxon>Streptomycetaceae</taxon>
        <taxon>Streptomyces</taxon>
    </lineage>
</organism>
<reference evidence="2" key="1">
    <citation type="submission" date="2022-10" db="EMBL/GenBank/DDBJ databases">
        <title>The complete genomes of actinobacterial strains from the NBC collection.</title>
        <authorList>
            <person name="Joergensen T.S."/>
            <person name="Alvarez Arevalo M."/>
            <person name="Sterndorff E.B."/>
            <person name="Faurdal D."/>
            <person name="Vuksanovic O."/>
            <person name="Mourched A.-S."/>
            <person name="Charusanti P."/>
            <person name="Shaw S."/>
            <person name="Blin K."/>
            <person name="Weber T."/>
        </authorList>
    </citation>
    <scope>NUCLEOTIDE SEQUENCE</scope>
    <source>
        <strain evidence="2">NBC_00093</strain>
    </source>
</reference>
<dbReference type="EMBL" id="CP108222">
    <property type="protein sequence ID" value="WTT15154.1"/>
    <property type="molecule type" value="Genomic_DNA"/>
</dbReference>
<keyword evidence="1" id="KW-0812">Transmembrane</keyword>